<dbReference type="InterPro" id="IPR006626">
    <property type="entry name" value="PbH1"/>
</dbReference>
<feature type="compositionally biased region" description="Basic and acidic residues" evidence="1">
    <location>
        <begin position="311"/>
        <end position="323"/>
    </location>
</feature>
<evidence type="ECO:0000313" key="4">
    <source>
        <dbReference type="EMBL" id="TWT59818.1"/>
    </source>
</evidence>
<proteinExistence type="predicted"/>
<dbReference type="OrthoDB" id="227157at2"/>
<gene>
    <name evidence="4" type="ORF">Pan54_05290</name>
</gene>
<dbReference type="AlphaFoldDB" id="A0A5C5XAL3"/>
<dbReference type="SUPFAM" id="SSF51126">
    <property type="entry name" value="Pectin lyase-like"/>
    <property type="match status" value="1"/>
</dbReference>
<feature type="signal peptide" evidence="2">
    <location>
        <begin position="1"/>
        <end position="19"/>
    </location>
</feature>
<protein>
    <recommendedName>
        <fullName evidence="3">Right handed beta helix domain-containing protein</fullName>
    </recommendedName>
</protein>
<dbReference type="InterPro" id="IPR012334">
    <property type="entry name" value="Pectin_lyas_fold"/>
</dbReference>
<dbReference type="InterPro" id="IPR039448">
    <property type="entry name" value="Beta_helix"/>
</dbReference>
<organism evidence="4 5">
    <name type="scientific">Rubinisphaera italica</name>
    <dbReference type="NCBI Taxonomy" id="2527969"/>
    <lineage>
        <taxon>Bacteria</taxon>
        <taxon>Pseudomonadati</taxon>
        <taxon>Planctomycetota</taxon>
        <taxon>Planctomycetia</taxon>
        <taxon>Planctomycetales</taxon>
        <taxon>Planctomycetaceae</taxon>
        <taxon>Rubinisphaera</taxon>
    </lineage>
</organism>
<dbReference type="Proteomes" id="UP000316095">
    <property type="component" value="Unassembled WGS sequence"/>
</dbReference>
<feature type="domain" description="Right handed beta helix" evidence="3">
    <location>
        <begin position="330"/>
        <end position="532"/>
    </location>
</feature>
<feature type="chain" id="PRO_5022681673" description="Right handed beta helix domain-containing protein" evidence="2">
    <location>
        <begin position="20"/>
        <end position="806"/>
    </location>
</feature>
<evidence type="ECO:0000256" key="1">
    <source>
        <dbReference type="SAM" id="MobiDB-lite"/>
    </source>
</evidence>
<dbReference type="InterPro" id="IPR011050">
    <property type="entry name" value="Pectin_lyase_fold/virulence"/>
</dbReference>
<reference evidence="4 5" key="1">
    <citation type="submission" date="2019-02" db="EMBL/GenBank/DDBJ databases">
        <title>Deep-cultivation of Planctomycetes and their phenomic and genomic characterization uncovers novel biology.</title>
        <authorList>
            <person name="Wiegand S."/>
            <person name="Jogler M."/>
            <person name="Boedeker C."/>
            <person name="Pinto D."/>
            <person name="Vollmers J."/>
            <person name="Rivas-Marin E."/>
            <person name="Kohn T."/>
            <person name="Peeters S.H."/>
            <person name="Heuer A."/>
            <person name="Rast P."/>
            <person name="Oberbeckmann S."/>
            <person name="Bunk B."/>
            <person name="Jeske O."/>
            <person name="Meyerdierks A."/>
            <person name="Storesund J.E."/>
            <person name="Kallscheuer N."/>
            <person name="Luecker S."/>
            <person name="Lage O.M."/>
            <person name="Pohl T."/>
            <person name="Merkel B.J."/>
            <person name="Hornburger P."/>
            <person name="Mueller R.-W."/>
            <person name="Bruemmer F."/>
            <person name="Labrenz M."/>
            <person name="Spormann A.M."/>
            <person name="Op Den Camp H."/>
            <person name="Overmann J."/>
            <person name="Amann R."/>
            <person name="Jetten M.S.M."/>
            <person name="Mascher T."/>
            <person name="Medema M.H."/>
            <person name="Devos D.P."/>
            <person name="Kaster A.-K."/>
            <person name="Ovreas L."/>
            <person name="Rohde M."/>
            <person name="Galperin M.Y."/>
            <person name="Jogler C."/>
        </authorList>
    </citation>
    <scope>NUCLEOTIDE SEQUENCE [LARGE SCALE GENOMIC DNA]</scope>
    <source>
        <strain evidence="4 5">Pan54</strain>
    </source>
</reference>
<evidence type="ECO:0000259" key="3">
    <source>
        <dbReference type="Pfam" id="PF13229"/>
    </source>
</evidence>
<evidence type="ECO:0000256" key="2">
    <source>
        <dbReference type="SAM" id="SignalP"/>
    </source>
</evidence>
<dbReference type="PANTHER" id="PTHR36453:SF1">
    <property type="entry name" value="RIGHT HANDED BETA HELIX DOMAIN-CONTAINING PROTEIN"/>
    <property type="match status" value="1"/>
</dbReference>
<comment type="caution">
    <text evidence="4">The sequence shown here is derived from an EMBL/GenBank/DDBJ whole genome shotgun (WGS) entry which is preliminary data.</text>
</comment>
<dbReference type="Pfam" id="PF13229">
    <property type="entry name" value="Beta_helix"/>
    <property type="match status" value="1"/>
</dbReference>
<name>A0A5C5XAL3_9PLAN</name>
<dbReference type="SMART" id="SM00710">
    <property type="entry name" value="PbH1"/>
    <property type="match status" value="7"/>
</dbReference>
<keyword evidence="5" id="KW-1185">Reference proteome</keyword>
<dbReference type="RefSeq" id="WP_146502005.1">
    <property type="nucleotide sequence ID" value="NZ_SJPG01000001.1"/>
</dbReference>
<feature type="region of interest" description="Disordered" evidence="1">
    <location>
        <begin position="304"/>
        <end position="325"/>
    </location>
</feature>
<accession>A0A5C5XAL3</accession>
<dbReference type="PANTHER" id="PTHR36453">
    <property type="entry name" value="SECRETED PROTEIN-RELATED"/>
    <property type="match status" value="1"/>
</dbReference>
<sequence length="806" mass="89577" precursor="true">MLRFLFPALLLTCSLPALSIAQSPNEFLVAEPTTAALLQTLDDVRSIREQQSDPVTIVIPEGRYEFSEPLTLDAQLVGRGLKLVAAESGKVVFAGSQQLSISKREENGRLHYQLPQGWNKNGQPRAMIVNGKLSSPARFPNQGYLRIEKALEDRRSGFIVQAGDLSAENKLPASGYDLILMHDWSSSRLPVGSFDAESRTLKTVGPIGCSARHYAIDHFEKQPRYYLEGHANFADLPGEWFIDAENSELIMLPSASQEEPIIALPVLTTLFSAIGTDDSPITNLSVQGITFSETAFPMPAGGLAGAQASMHEPRDASGKRTTSDRPMLPAGVYIENAKGCRFQGCQFQAMGGTGLWFSNRTTNCLMQRCKVTDVGGNGLNLGENNSRRVDGKAWYQSAPEQVPTANKIDQCEVSQCGVILPGSVAIWAPLNRELEITNNNIHDCPYTGISLGWMWNPSNTPAGNNRIADNRIQYMMQVLSDGGGIYTLGLQPDSVIENNLITDIPLNAGRAESNGMFLDEGSTGFTIRNNEIRRIDRSPIRFHKAGENLVENNRWELATESTPPVRFNNTPEKNITIVDNTVLETQKRIFLIGNSLTWDTIPSRLDEGVEWHVDCGKSLKYIQEHPEQPCVGTSRLWPLAFRSAQYDLISFQPHYGTTLEEDFATISEWLELQPNATVIIHTGWARHAELKAEFADDDSAGTLTHSQAYFEALLKQLRDAYPDREFRSTQAMNALQQIQQDIDTGNAPLENIEQMYRDSIHMTIGPGRYLMHNMMRKAMGQKPVSDGFPEFDPELKTYLDGVMQQF</sequence>
<dbReference type="Gene3D" id="2.160.20.10">
    <property type="entry name" value="Single-stranded right-handed beta-helix, Pectin lyase-like"/>
    <property type="match status" value="1"/>
</dbReference>
<evidence type="ECO:0000313" key="5">
    <source>
        <dbReference type="Proteomes" id="UP000316095"/>
    </source>
</evidence>
<dbReference type="EMBL" id="SJPG01000001">
    <property type="protein sequence ID" value="TWT59818.1"/>
    <property type="molecule type" value="Genomic_DNA"/>
</dbReference>
<keyword evidence="2" id="KW-0732">Signal</keyword>